<name>A0A918ULR0_9ACTN</name>
<comment type="caution">
    <text evidence="2">The sequence shown here is derived from an EMBL/GenBank/DDBJ whole genome shotgun (WGS) entry which is preliminary data.</text>
</comment>
<accession>A0A918ULR0</accession>
<evidence type="ECO:0000313" key="2">
    <source>
        <dbReference type="EMBL" id="GGZ19736.1"/>
    </source>
</evidence>
<sequence>MRPNSRVRRSLWRWRRNPLRRREDVVEGWLLLTAWLVVAVGGPWAGAMGAQATHDILDRQRAERQSVTATLVSDATDRGGDRTGPAGDRVLVTVRWTDSDGARHTGRARVDAGTKAGERVVVWTDRQDRIKPRPLTPAQAEFQAVTMGATASLVLVGTAAGGYRMARVVLDRRRRRAWDAEWQEVRSQWGRAGG</sequence>
<dbReference type="PANTHER" id="PTHR42305:SF1">
    <property type="entry name" value="MEMBRANE PROTEIN RV1733C-RELATED"/>
    <property type="match status" value="1"/>
</dbReference>
<evidence type="ECO:0000313" key="3">
    <source>
        <dbReference type="Proteomes" id="UP000622166"/>
    </source>
</evidence>
<keyword evidence="1" id="KW-0472">Membrane</keyword>
<gene>
    <name evidence="2" type="ORF">GCM10010365_44990</name>
</gene>
<dbReference type="PANTHER" id="PTHR42305">
    <property type="entry name" value="MEMBRANE PROTEIN RV1733C-RELATED"/>
    <property type="match status" value="1"/>
</dbReference>
<reference evidence="2" key="1">
    <citation type="journal article" date="2014" name="Int. J. Syst. Evol. Microbiol.">
        <title>Complete genome sequence of Corynebacterium casei LMG S-19264T (=DSM 44701T), isolated from a smear-ripened cheese.</title>
        <authorList>
            <consortium name="US DOE Joint Genome Institute (JGI-PGF)"/>
            <person name="Walter F."/>
            <person name="Albersmeier A."/>
            <person name="Kalinowski J."/>
            <person name="Ruckert C."/>
        </authorList>
    </citation>
    <scope>NUCLEOTIDE SEQUENCE</scope>
    <source>
        <strain evidence="2">JCM 4815</strain>
    </source>
</reference>
<protein>
    <recommendedName>
        <fullName evidence="4">Integral membrane protein</fullName>
    </recommendedName>
</protein>
<dbReference type="AlphaFoldDB" id="A0A918ULR0"/>
<proteinExistence type="predicted"/>
<dbReference type="RefSeq" id="WP_189861897.1">
    <property type="nucleotide sequence ID" value="NZ_BMVW01000009.1"/>
</dbReference>
<evidence type="ECO:0000256" key="1">
    <source>
        <dbReference type="SAM" id="Phobius"/>
    </source>
</evidence>
<dbReference type="Proteomes" id="UP000622166">
    <property type="component" value="Unassembled WGS sequence"/>
</dbReference>
<dbReference type="InterPro" id="IPR039708">
    <property type="entry name" value="MT1774/Rv1733c-like"/>
</dbReference>
<organism evidence="2 3">
    <name type="scientific">Streptomyces poonensis</name>
    <dbReference type="NCBI Taxonomy" id="68255"/>
    <lineage>
        <taxon>Bacteria</taxon>
        <taxon>Bacillati</taxon>
        <taxon>Actinomycetota</taxon>
        <taxon>Actinomycetes</taxon>
        <taxon>Kitasatosporales</taxon>
        <taxon>Streptomycetaceae</taxon>
        <taxon>Streptomyces</taxon>
    </lineage>
</organism>
<keyword evidence="1" id="KW-0812">Transmembrane</keyword>
<evidence type="ECO:0008006" key="4">
    <source>
        <dbReference type="Google" id="ProtNLM"/>
    </source>
</evidence>
<reference evidence="2" key="2">
    <citation type="submission" date="2020-09" db="EMBL/GenBank/DDBJ databases">
        <authorList>
            <person name="Sun Q."/>
            <person name="Ohkuma M."/>
        </authorList>
    </citation>
    <scope>NUCLEOTIDE SEQUENCE</scope>
    <source>
        <strain evidence="2">JCM 4815</strain>
    </source>
</reference>
<keyword evidence="3" id="KW-1185">Reference proteome</keyword>
<keyword evidence="1" id="KW-1133">Transmembrane helix</keyword>
<feature type="transmembrane region" description="Helical" evidence="1">
    <location>
        <begin position="142"/>
        <end position="166"/>
    </location>
</feature>
<dbReference type="EMBL" id="BMVW01000009">
    <property type="protein sequence ID" value="GGZ19736.1"/>
    <property type="molecule type" value="Genomic_DNA"/>
</dbReference>